<accession>A0ACA9NHV1</accession>
<gene>
    <name evidence="1" type="ORF">SPELUC_LOCUS8916</name>
</gene>
<protein>
    <submittedName>
        <fullName evidence="1">10555_t:CDS:1</fullName>
    </submittedName>
</protein>
<reference evidence="1" key="1">
    <citation type="submission" date="2021-06" db="EMBL/GenBank/DDBJ databases">
        <authorList>
            <person name="Kallberg Y."/>
            <person name="Tangrot J."/>
            <person name="Rosling A."/>
        </authorList>
    </citation>
    <scope>NUCLEOTIDE SEQUENCE</scope>
    <source>
        <strain evidence="1">28 12/20/2015</strain>
    </source>
</reference>
<proteinExistence type="predicted"/>
<comment type="caution">
    <text evidence="1">The sequence shown here is derived from an EMBL/GenBank/DDBJ whole genome shotgun (WGS) entry which is preliminary data.</text>
</comment>
<sequence>MASTTSTGSSSKRMNTASFSSNDLFSRSKLKHSDQEDYTDSHPQ</sequence>
<dbReference type="Proteomes" id="UP000789366">
    <property type="component" value="Unassembled WGS sequence"/>
</dbReference>
<dbReference type="EMBL" id="CAJVPW010014078">
    <property type="protein sequence ID" value="CAG8651054.1"/>
    <property type="molecule type" value="Genomic_DNA"/>
</dbReference>
<organism evidence="1 2">
    <name type="scientific">Cetraspora pellucida</name>
    <dbReference type="NCBI Taxonomy" id="1433469"/>
    <lineage>
        <taxon>Eukaryota</taxon>
        <taxon>Fungi</taxon>
        <taxon>Fungi incertae sedis</taxon>
        <taxon>Mucoromycota</taxon>
        <taxon>Glomeromycotina</taxon>
        <taxon>Glomeromycetes</taxon>
        <taxon>Diversisporales</taxon>
        <taxon>Gigasporaceae</taxon>
        <taxon>Cetraspora</taxon>
    </lineage>
</organism>
<feature type="non-terminal residue" evidence="1">
    <location>
        <position position="44"/>
    </location>
</feature>
<evidence type="ECO:0000313" key="2">
    <source>
        <dbReference type="Proteomes" id="UP000789366"/>
    </source>
</evidence>
<evidence type="ECO:0000313" key="1">
    <source>
        <dbReference type="EMBL" id="CAG8651054.1"/>
    </source>
</evidence>
<keyword evidence="2" id="KW-1185">Reference proteome</keyword>
<name>A0ACA9NHV1_9GLOM</name>